<accession>A0A5M3WQL9</accession>
<dbReference type="InterPro" id="IPR011042">
    <property type="entry name" value="6-blade_b-propeller_TolB-like"/>
</dbReference>
<dbReference type="RefSeq" id="WP_155355884.1">
    <property type="nucleotide sequence ID" value="NZ_BAAAHL010000010.1"/>
</dbReference>
<name>A0A5M3WQL9_9ACTN</name>
<organism evidence="2 3">
    <name type="scientific">Acrocarpospora macrocephala</name>
    <dbReference type="NCBI Taxonomy" id="150177"/>
    <lineage>
        <taxon>Bacteria</taxon>
        <taxon>Bacillati</taxon>
        <taxon>Actinomycetota</taxon>
        <taxon>Actinomycetes</taxon>
        <taxon>Streptosporangiales</taxon>
        <taxon>Streptosporangiaceae</taxon>
        <taxon>Acrocarpospora</taxon>
    </lineage>
</organism>
<evidence type="ECO:0000256" key="1">
    <source>
        <dbReference type="SAM" id="Phobius"/>
    </source>
</evidence>
<dbReference type="EMBL" id="BLAE01000022">
    <property type="protein sequence ID" value="GES10442.1"/>
    <property type="molecule type" value="Genomic_DNA"/>
</dbReference>
<proteinExistence type="predicted"/>
<keyword evidence="3" id="KW-1185">Reference proteome</keyword>
<keyword evidence="1" id="KW-0812">Transmembrane</keyword>
<dbReference type="AlphaFoldDB" id="A0A5M3WQL9"/>
<dbReference type="InterPro" id="IPR011044">
    <property type="entry name" value="Quino_amine_DH_bsu"/>
</dbReference>
<dbReference type="Gene3D" id="2.120.10.30">
    <property type="entry name" value="TolB, C-terminal domain"/>
    <property type="match status" value="1"/>
</dbReference>
<comment type="caution">
    <text evidence="2">The sequence shown here is derived from an EMBL/GenBank/DDBJ whole genome shotgun (WGS) entry which is preliminary data.</text>
</comment>
<gene>
    <name evidence="2" type="ORF">Amac_040390</name>
</gene>
<dbReference type="SUPFAM" id="SSF50969">
    <property type="entry name" value="YVTN repeat-like/Quinoprotein amine dehydrogenase"/>
    <property type="match status" value="1"/>
</dbReference>
<dbReference type="OrthoDB" id="3541604at2"/>
<evidence type="ECO:0000313" key="2">
    <source>
        <dbReference type="EMBL" id="GES10442.1"/>
    </source>
</evidence>
<keyword evidence="1" id="KW-1133">Transmembrane helix</keyword>
<sequence>MTWLRGVLADIADDSPHVDLADEAIRIYERRRRTGAALIAAATVAVIVLGATATVRLLPGGSEKDQVSTPGRVENLPAKGVGPLSHAYRTFCNPITGKAPGDCRVGAWRVVTTAGQTYHLDQALPAINYHDGVSGIGDSQVAISADGGKIAYYAPKAGTFQVRDLASGQLTTAPVKVPRAWLGSIMSLLLSADGRFLAFTKKPALDDPAMLIDMREGMVRPLPNGWNPVGLTADGDTMTMVDYSPKSRLQTMTRLWKTATAGNSRTVNLPKNYRFSPLAPGGTMIAAMENRVTQSDSCVPAPLVQMDAKTGRILRKVEVRGLPMNTHNISLRTWLSPTEVTALAEPNQFCRTGKPSVPDGPNPRPDPPYETVTSYALNVQTGQARKLPATYRVQELFGLVLPGAPGAL</sequence>
<feature type="transmembrane region" description="Helical" evidence="1">
    <location>
        <begin position="36"/>
        <end position="58"/>
    </location>
</feature>
<evidence type="ECO:0008006" key="4">
    <source>
        <dbReference type="Google" id="ProtNLM"/>
    </source>
</evidence>
<reference evidence="2 3" key="1">
    <citation type="submission" date="2019-10" db="EMBL/GenBank/DDBJ databases">
        <title>Whole genome shotgun sequence of Acrocarpospora macrocephala NBRC 16266.</title>
        <authorList>
            <person name="Ichikawa N."/>
            <person name="Kimura A."/>
            <person name="Kitahashi Y."/>
            <person name="Komaki H."/>
            <person name="Oguchi A."/>
        </authorList>
    </citation>
    <scope>NUCLEOTIDE SEQUENCE [LARGE SCALE GENOMIC DNA]</scope>
    <source>
        <strain evidence="2 3">NBRC 16266</strain>
    </source>
</reference>
<protein>
    <recommendedName>
        <fullName evidence="4">Lipoprotein LpqB beta-propeller domain-containing protein</fullName>
    </recommendedName>
</protein>
<keyword evidence="1" id="KW-0472">Membrane</keyword>
<dbReference type="Proteomes" id="UP000331127">
    <property type="component" value="Unassembled WGS sequence"/>
</dbReference>
<evidence type="ECO:0000313" key="3">
    <source>
        <dbReference type="Proteomes" id="UP000331127"/>
    </source>
</evidence>